<dbReference type="Proteomes" id="UP001341281">
    <property type="component" value="Chromosome 09"/>
</dbReference>
<accession>A0AAQ3UPW1</accession>
<name>A0AAQ3UPW1_PASNO</name>
<evidence type="ECO:0000313" key="1">
    <source>
        <dbReference type="EMBL" id="WVZ94207.1"/>
    </source>
</evidence>
<reference evidence="1 2" key="1">
    <citation type="submission" date="2024-02" db="EMBL/GenBank/DDBJ databases">
        <title>High-quality chromosome-scale genome assembly of Pensacola bahiagrass (Paspalum notatum Flugge var. saurae).</title>
        <authorList>
            <person name="Vega J.M."/>
            <person name="Podio M."/>
            <person name="Orjuela J."/>
            <person name="Siena L.A."/>
            <person name="Pessino S.C."/>
            <person name="Combes M.C."/>
            <person name="Mariac C."/>
            <person name="Albertini E."/>
            <person name="Pupilli F."/>
            <person name="Ortiz J.P.A."/>
            <person name="Leblanc O."/>
        </authorList>
    </citation>
    <scope>NUCLEOTIDE SEQUENCE [LARGE SCALE GENOMIC DNA]</scope>
    <source>
        <strain evidence="1">R1</strain>
        <tissue evidence="1">Leaf</tissue>
    </source>
</reference>
<dbReference type="EMBL" id="CP144753">
    <property type="protein sequence ID" value="WVZ94207.1"/>
    <property type="molecule type" value="Genomic_DNA"/>
</dbReference>
<keyword evidence="2" id="KW-1185">Reference proteome</keyword>
<evidence type="ECO:0000313" key="2">
    <source>
        <dbReference type="Proteomes" id="UP001341281"/>
    </source>
</evidence>
<proteinExistence type="predicted"/>
<protein>
    <submittedName>
        <fullName evidence="1">Uncharacterized protein</fullName>
    </submittedName>
</protein>
<organism evidence="1 2">
    <name type="scientific">Paspalum notatum var. saurae</name>
    <dbReference type="NCBI Taxonomy" id="547442"/>
    <lineage>
        <taxon>Eukaryota</taxon>
        <taxon>Viridiplantae</taxon>
        <taxon>Streptophyta</taxon>
        <taxon>Embryophyta</taxon>
        <taxon>Tracheophyta</taxon>
        <taxon>Spermatophyta</taxon>
        <taxon>Magnoliopsida</taxon>
        <taxon>Liliopsida</taxon>
        <taxon>Poales</taxon>
        <taxon>Poaceae</taxon>
        <taxon>PACMAD clade</taxon>
        <taxon>Panicoideae</taxon>
        <taxon>Andropogonodae</taxon>
        <taxon>Paspaleae</taxon>
        <taxon>Paspalinae</taxon>
        <taxon>Paspalum</taxon>
    </lineage>
</organism>
<gene>
    <name evidence="1" type="ORF">U9M48_040128</name>
</gene>
<sequence length="15" mass="1766">MKQGKLQLKQSNYSI</sequence>